<protein>
    <recommendedName>
        <fullName evidence="6">Tetratricopeptide repeat protein</fullName>
    </recommendedName>
</protein>
<evidence type="ECO:0000256" key="3">
    <source>
        <dbReference type="SAM" id="SignalP"/>
    </source>
</evidence>
<evidence type="ECO:0000256" key="2">
    <source>
        <dbReference type="SAM" id="MobiDB-lite"/>
    </source>
</evidence>
<accession>A0A3M9NI02</accession>
<dbReference type="PROSITE" id="PS50005">
    <property type="entry name" value="TPR"/>
    <property type="match status" value="1"/>
</dbReference>
<feature type="signal peptide" evidence="3">
    <location>
        <begin position="1"/>
        <end position="19"/>
    </location>
</feature>
<dbReference type="InterPro" id="IPR019734">
    <property type="entry name" value="TPR_rpt"/>
</dbReference>
<feature type="repeat" description="TPR" evidence="1">
    <location>
        <begin position="162"/>
        <end position="195"/>
    </location>
</feature>
<sequence length="558" mass="62586">MKKIGLVASLILMANFLFAQSVSDGRKLLARERYQSAEDVFKQILAKDPKNTEAAYWLGQTYLDEDRPYVDTAAAKDLYQKTLQANPNDALLMIGMGQIDIMEGNKDAAKNKFETAIDNTKKRNLPDILYAVGRANIEPKGGDIMYGIEKLKEAAERDKKNAEIYNEIGLGYWKLHDGGNATSNFQTALSLDPSDAMANFYIGRIFETQGYGQEPIYMRYYQDAIKADPAYAPVYYWLYSYYYTRDVNKAAEYLNKYIANADNDSRNCYAKASLLFVSKKYQESITQADACIDSTGNKSDPNLYGLKGYAYNEMGDSLKAKAAFEQFFSVANPDKIGPNDYKTYGEILLKIPGQEAAGISYINKAIELDTLKANKIKYAKDVAQNLANAKKYAEAGKWFGRVLQLDSSYGKTDLFYAGYNDLLGQNYVTADSVFKLYQQKYPEDAYGWYLGGHAVEGIDTAETGMAKPLYEKVIAIADTTQDKASIKDKLVPSLRYMVAYYYNIQHQVDSAIMYNNKILEIEPTDATALKTKEALDTVQKQQKSAADKAQKPAADTKK</sequence>
<dbReference type="InterPro" id="IPR011990">
    <property type="entry name" value="TPR-like_helical_dom_sf"/>
</dbReference>
<dbReference type="Pfam" id="PF14559">
    <property type="entry name" value="TPR_19"/>
    <property type="match status" value="1"/>
</dbReference>
<dbReference type="Pfam" id="PF13181">
    <property type="entry name" value="TPR_8"/>
    <property type="match status" value="1"/>
</dbReference>
<feature type="chain" id="PRO_5018312433" description="Tetratricopeptide repeat protein" evidence="3">
    <location>
        <begin position="20"/>
        <end position="558"/>
    </location>
</feature>
<dbReference type="Gene3D" id="1.25.40.10">
    <property type="entry name" value="Tetratricopeptide repeat domain"/>
    <property type="match status" value="3"/>
</dbReference>
<dbReference type="PANTHER" id="PTHR12558:SF13">
    <property type="entry name" value="CELL DIVISION CYCLE PROTEIN 27 HOMOLOG"/>
    <property type="match status" value="1"/>
</dbReference>
<proteinExistence type="predicted"/>
<dbReference type="SMART" id="SM00028">
    <property type="entry name" value="TPR"/>
    <property type="match status" value="5"/>
</dbReference>
<feature type="region of interest" description="Disordered" evidence="2">
    <location>
        <begin position="537"/>
        <end position="558"/>
    </location>
</feature>
<evidence type="ECO:0000313" key="4">
    <source>
        <dbReference type="EMBL" id="RNI36927.1"/>
    </source>
</evidence>
<keyword evidence="1" id="KW-0802">TPR repeat</keyword>
<organism evidence="4 5">
    <name type="scientific">Hanamia caeni</name>
    <dbReference type="NCBI Taxonomy" id="2294116"/>
    <lineage>
        <taxon>Bacteria</taxon>
        <taxon>Pseudomonadati</taxon>
        <taxon>Bacteroidota</taxon>
        <taxon>Chitinophagia</taxon>
        <taxon>Chitinophagales</taxon>
        <taxon>Chitinophagaceae</taxon>
        <taxon>Hanamia</taxon>
    </lineage>
</organism>
<dbReference type="RefSeq" id="WP_123120411.1">
    <property type="nucleotide sequence ID" value="NZ_RJJR01000006.1"/>
</dbReference>
<evidence type="ECO:0000256" key="1">
    <source>
        <dbReference type="PROSITE-ProRule" id="PRU00339"/>
    </source>
</evidence>
<dbReference type="OrthoDB" id="638548at2"/>
<dbReference type="SUPFAM" id="SSF48452">
    <property type="entry name" value="TPR-like"/>
    <property type="match status" value="2"/>
</dbReference>
<keyword evidence="3" id="KW-0732">Signal</keyword>
<comment type="caution">
    <text evidence="4">The sequence shown here is derived from an EMBL/GenBank/DDBJ whole genome shotgun (WGS) entry which is preliminary data.</text>
</comment>
<name>A0A3M9NI02_9BACT</name>
<dbReference type="AlphaFoldDB" id="A0A3M9NI02"/>
<dbReference type="Proteomes" id="UP000267223">
    <property type="component" value="Unassembled WGS sequence"/>
</dbReference>
<dbReference type="PANTHER" id="PTHR12558">
    <property type="entry name" value="CELL DIVISION CYCLE 16,23,27"/>
    <property type="match status" value="1"/>
</dbReference>
<gene>
    <name evidence="4" type="ORF">EFY79_09210</name>
</gene>
<evidence type="ECO:0000313" key="5">
    <source>
        <dbReference type="Proteomes" id="UP000267223"/>
    </source>
</evidence>
<feature type="compositionally biased region" description="Basic and acidic residues" evidence="2">
    <location>
        <begin position="545"/>
        <end position="558"/>
    </location>
</feature>
<reference evidence="4 5" key="1">
    <citation type="submission" date="2018-11" db="EMBL/GenBank/DDBJ databases">
        <title>Draft genome sequence of Ferruginibacter sp. BO-59.</title>
        <authorList>
            <person name="Im W.T."/>
        </authorList>
    </citation>
    <scope>NUCLEOTIDE SEQUENCE [LARGE SCALE GENOMIC DNA]</scope>
    <source>
        <strain evidence="4 5">BO-59</strain>
    </source>
</reference>
<dbReference type="EMBL" id="RJJR01000006">
    <property type="protein sequence ID" value="RNI36927.1"/>
    <property type="molecule type" value="Genomic_DNA"/>
</dbReference>
<keyword evidence="5" id="KW-1185">Reference proteome</keyword>
<dbReference type="SUPFAM" id="SSF81901">
    <property type="entry name" value="HCP-like"/>
    <property type="match status" value="1"/>
</dbReference>
<evidence type="ECO:0008006" key="6">
    <source>
        <dbReference type="Google" id="ProtNLM"/>
    </source>
</evidence>